<keyword evidence="2" id="KW-1185">Reference proteome</keyword>
<sequence length="256" mass="27955">MIGQQQPVAWWDQFQQASEKFDLAIITESLGSEISRKISAPLLRREVEAALELRVRHLNKPQAKELAERSASSVERLVATVARIEKTSGEDVVLHEERAAILLLEGKPGEAAHEAQEFLKVEPMLQCFMSALRLEKFDSNLAVKLLIAGQEPAKALRSGQVVGQYAWWPSWLLKVVTERAMADALDEATANALGQLAYAELSPAQAGFARRLLAGEAALIEASALRLEAYGDPGAAEKLREGDLITIALAARIIPV</sequence>
<name>A0A238ZHP4_9ACTN</name>
<dbReference type="OrthoDB" id="3288278at2"/>
<organism evidence="1 2">
    <name type="scientific">Actinoplanes regularis</name>
    <dbReference type="NCBI Taxonomy" id="52697"/>
    <lineage>
        <taxon>Bacteria</taxon>
        <taxon>Bacillati</taxon>
        <taxon>Actinomycetota</taxon>
        <taxon>Actinomycetes</taxon>
        <taxon>Micromonosporales</taxon>
        <taxon>Micromonosporaceae</taxon>
        <taxon>Actinoplanes</taxon>
    </lineage>
</organism>
<reference evidence="1 2" key="1">
    <citation type="submission" date="2017-06" db="EMBL/GenBank/DDBJ databases">
        <authorList>
            <person name="Kim H.J."/>
            <person name="Triplett B.A."/>
        </authorList>
    </citation>
    <scope>NUCLEOTIDE SEQUENCE [LARGE SCALE GENOMIC DNA]</scope>
    <source>
        <strain evidence="1 2">DSM 43151</strain>
    </source>
</reference>
<dbReference type="AlphaFoldDB" id="A0A238ZHP4"/>
<dbReference type="EMBL" id="FZNR01000006">
    <property type="protein sequence ID" value="SNR82986.1"/>
    <property type="molecule type" value="Genomic_DNA"/>
</dbReference>
<gene>
    <name evidence="1" type="ORF">SAMN06264365_10648</name>
</gene>
<proteinExistence type="predicted"/>
<accession>A0A238ZHP4</accession>
<evidence type="ECO:0000313" key="2">
    <source>
        <dbReference type="Proteomes" id="UP000198415"/>
    </source>
</evidence>
<protein>
    <submittedName>
        <fullName evidence="1">Uncharacterized protein</fullName>
    </submittedName>
</protein>
<dbReference type="Proteomes" id="UP000198415">
    <property type="component" value="Unassembled WGS sequence"/>
</dbReference>
<evidence type="ECO:0000313" key="1">
    <source>
        <dbReference type="EMBL" id="SNR82986.1"/>
    </source>
</evidence>